<evidence type="ECO:0000256" key="3">
    <source>
        <dbReference type="SAM" id="MobiDB-lite"/>
    </source>
</evidence>
<gene>
    <name evidence="5" type="ORF">SAMN05414137_10712</name>
</gene>
<evidence type="ECO:0000313" key="5">
    <source>
        <dbReference type="EMBL" id="SEL25309.1"/>
    </source>
</evidence>
<dbReference type="InterPro" id="IPR000868">
    <property type="entry name" value="Isochorismatase-like_dom"/>
</dbReference>
<dbReference type="PANTHER" id="PTHR43540:SF6">
    <property type="entry name" value="ISOCHORISMATASE-LIKE DOMAIN-CONTAINING PROTEIN"/>
    <property type="match status" value="1"/>
</dbReference>
<dbReference type="RefSeq" id="WP_236655933.1">
    <property type="nucleotide sequence ID" value="NZ_BBPN01000008.1"/>
</dbReference>
<dbReference type="Gene3D" id="3.40.50.850">
    <property type="entry name" value="Isochorismatase-like"/>
    <property type="match status" value="1"/>
</dbReference>
<dbReference type="SUPFAM" id="SSF52499">
    <property type="entry name" value="Isochorismatase-like hydrolases"/>
    <property type="match status" value="1"/>
</dbReference>
<evidence type="ECO:0000313" key="6">
    <source>
        <dbReference type="Proteomes" id="UP000183015"/>
    </source>
</evidence>
<dbReference type="EMBL" id="FOAZ01000007">
    <property type="protein sequence ID" value="SEL25309.1"/>
    <property type="molecule type" value="Genomic_DNA"/>
</dbReference>
<dbReference type="eggNOG" id="COG1335">
    <property type="taxonomic scope" value="Bacteria"/>
</dbReference>
<reference evidence="6" key="1">
    <citation type="submission" date="2016-10" db="EMBL/GenBank/DDBJ databases">
        <authorList>
            <person name="Varghese N."/>
        </authorList>
    </citation>
    <scope>NUCLEOTIDE SEQUENCE [LARGE SCALE GENOMIC DNA]</scope>
    <source>
        <strain evidence="6">DSM 45096 / BCRC 16803 / CGMCC 4.1857 / CIP 109030 / JCM 12277 / KCTC 19219 / NBRC 100920 / 33214</strain>
    </source>
</reference>
<evidence type="ECO:0000256" key="1">
    <source>
        <dbReference type="ARBA" id="ARBA00022801"/>
    </source>
</evidence>
<dbReference type="PROSITE" id="PS51084">
    <property type="entry name" value="HIT_2"/>
    <property type="match status" value="1"/>
</dbReference>
<keyword evidence="6" id="KW-1185">Reference proteome</keyword>
<sequence>MTTTDDSLPADAPVSWPENFARLLSGEGCGMCATPDQDDIGWGVRFFNGTYLDAYLWRSGQVRGYTVARWKGPGHVADPTDLNEQEAAGFWRELLTAGDALKRHYQALKLNIELLGNVLPHLHAHMYPRTVDDPAPGGPMPWAFLDEGRQDEDQLLADARTLRRLTGSDSPGNLAGAAPEPPGRTGGPGPSALVHQWRIDPREYQRQEDRRGRRHGFTGLDPRRTALLVIDAVPFFDGPYLRGIVPQVNRIADALRQAGGTVVWVLPGTGEHRPVREEFYGTEVAEMFRASGGTGPLPSRLLDGLAVDEQADLLLEKTGTSALFPGSSDLHQLLQQRDITTLVLCGTVTGVCVEGTCRDAAELGYRAVVVADGCAGGTDEAHNASLRVVYRSFGDVRPAGEVLDLIHTGSIRA</sequence>
<dbReference type="STRING" id="235985.SAMN05414137_10712"/>
<dbReference type="PANTHER" id="PTHR43540">
    <property type="entry name" value="PEROXYUREIDOACRYLATE/UREIDOACRYLATE AMIDOHYDROLASE-RELATED"/>
    <property type="match status" value="1"/>
</dbReference>
<dbReference type="Pfam" id="PF00857">
    <property type="entry name" value="Isochorismatase"/>
    <property type="match status" value="1"/>
</dbReference>
<dbReference type="AlphaFoldDB" id="A0A1H7NPV3"/>
<protein>
    <submittedName>
        <fullName evidence="5">Nicotinamidase-related amidase</fullName>
    </submittedName>
</protein>
<dbReference type="InterPro" id="IPR036265">
    <property type="entry name" value="HIT-like_sf"/>
</dbReference>
<dbReference type="InterPro" id="IPR011146">
    <property type="entry name" value="HIT-like"/>
</dbReference>
<feature type="region of interest" description="Disordered" evidence="3">
    <location>
        <begin position="164"/>
        <end position="193"/>
    </location>
</feature>
<organism evidence="5 6">
    <name type="scientific">Streptacidiphilus jiangxiensis</name>
    <dbReference type="NCBI Taxonomy" id="235985"/>
    <lineage>
        <taxon>Bacteria</taxon>
        <taxon>Bacillati</taxon>
        <taxon>Actinomycetota</taxon>
        <taxon>Actinomycetes</taxon>
        <taxon>Kitasatosporales</taxon>
        <taxon>Streptomycetaceae</taxon>
        <taxon>Streptacidiphilus</taxon>
    </lineage>
</organism>
<keyword evidence="1" id="KW-0378">Hydrolase</keyword>
<dbReference type="eggNOG" id="COG0537">
    <property type="taxonomic scope" value="Bacteria"/>
</dbReference>
<dbReference type="SUPFAM" id="SSF54197">
    <property type="entry name" value="HIT-like"/>
    <property type="match status" value="1"/>
</dbReference>
<feature type="domain" description="HIT" evidence="4">
    <location>
        <begin position="75"/>
        <end position="136"/>
    </location>
</feature>
<dbReference type="CDD" id="cd00431">
    <property type="entry name" value="cysteine_hydrolases"/>
    <property type="match status" value="1"/>
</dbReference>
<name>A0A1H7NPV3_STRJI</name>
<dbReference type="Gene3D" id="3.30.428.10">
    <property type="entry name" value="HIT-like"/>
    <property type="match status" value="1"/>
</dbReference>
<dbReference type="InterPro" id="IPR036380">
    <property type="entry name" value="Isochorismatase-like_sf"/>
</dbReference>
<dbReference type="InterPro" id="IPR050272">
    <property type="entry name" value="Isochorismatase-like_hydrls"/>
</dbReference>
<proteinExistence type="predicted"/>
<accession>A0A1H7NPV3</accession>
<evidence type="ECO:0000256" key="2">
    <source>
        <dbReference type="PROSITE-ProRule" id="PRU00464"/>
    </source>
</evidence>
<dbReference type="Proteomes" id="UP000183015">
    <property type="component" value="Unassembled WGS sequence"/>
</dbReference>
<feature type="short sequence motif" description="Histidine triad motif" evidence="2">
    <location>
        <begin position="121"/>
        <end position="125"/>
    </location>
</feature>
<dbReference type="GO" id="GO:0016787">
    <property type="term" value="F:hydrolase activity"/>
    <property type="evidence" value="ECO:0007669"/>
    <property type="project" value="UniProtKB-KW"/>
</dbReference>
<evidence type="ECO:0000259" key="4">
    <source>
        <dbReference type="PROSITE" id="PS51084"/>
    </source>
</evidence>